<dbReference type="Pfam" id="PF14208">
    <property type="entry name" value="DUF4320"/>
    <property type="match status" value="1"/>
</dbReference>
<sequence>MCHIKRILKSDRGEANYISTVVYIFIAVIVLAFILNLFSIISTKQQLDHCADQMVKQIQLAGGINSDTEDLFQYLCGEIKGATNITYSINADYYSPRPSGMEKAIQLGTPFYLTVTGRASLGGFWNLNLVKITVVAKGAGVSERYWK</sequence>
<dbReference type="InterPro" id="IPR025469">
    <property type="entry name" value="DUF4320"/>
</dbReference>
<name>A0A1M7Y0M9_9FIRM</name>
<dbReference type="Proteomes" id="UP000184612">
    <property type="component" value="Unassembled WGS sequence"/>
</dbReference>
<keyword evidence="1" id="KW-0472">Membrane</keyword>
<keyword evidence="1" id="KW-0812">Transmembrane</keyword>
<dbReference type="STRING" id="1121345.SAMN02745217_00882"/>
<evidence type="ECO:0000313" key="2">
    <source>
        <dbReference type="EMBL" id="SHO45232.1"/>
    </source>
</evidence>
<feature type="transmembrane region" description="Helical" evidence="1">
    <location>
        <begin position="21"/>
        <end position="41"/>
    </location>
</feature>
<evidence type="ECO:0000313" key="3">
    <source>
        <dbReference type="Proteomes" id="UP000184612"/>
    </source>
</evidence>
<evidence type="ECO:0000256" key="1">
    <source>
        <dbReference type="SAM" id="Phobius"/>
    </source>
</evidence>
<organism evidence="2 3">
    <name type="scientific">Anaerocolumna xylanovorans DSM 12503</name>
    <dbReference type="NCBI Taxonomy" id="1121345"/>
    <lineage>
        <taxon>Bacteria</taxon>
        <taxon>Bacillati</taxon>
        <taxon>Bacillota</taxon>
        <taxon>Clostridia</taxon>
        <taxon>Lachnospirales</taxon>
        <taxon>Lachnospiraceae</taxon>
        <taxon>Anaerocolumna</taxon>
    </lineage>
</organism>
<gene>
    <name evidence="2" type="ORF">SAMN02745217_00882</name>
</gene>
<keyword evidence="3" id="KW-1185">Reference proteome</keyword>
<proteinExistence type="predicted"/>
<accession>A0A1M7Y0M9</accession>
<reference evidence="2 3" key="1">
    <citation type="submission" date="2016-12" db="EMBL/GenBank/DDBJ databases">
        <authorList>
            <person name="Song W.-J."/>
            <person name="Kurnit D.M."/>
        </authorList>
    </citation>
    <scope>NUCLEOTIDE SEQUENCE [LARGE SCALE GENOMIC DNA]</scope>
    <source>
        <strain evidence="2 3">DSM 12503</strain>
    </source>
</reference>
<dbReference type="EMBL" id="FRFD01000003">
    <property type="protein sequence ID" value="SHO45232.1"/>
    <property type="molecule type" value="Genomic_DNA"/>
</dbReference>
<evidence type="ECO:0008006" key="4">
    <source>
        <dbReference type="Google" id="ProtNLM"/>
    </source>
</evidence>
<dbReference type="AlphaFoldDB" id="A0A1M7Y0M9"/>
<protein>
    <recommendedName>
        <fullName evidence="4">DUF4320 family protein</fullName>
    </recommendedName>
</protein>
<dbReference type="RefSeq" id="WP_073587534.1">
    <property type="nucleotide sequence ID" value="NZ_FRFD01000003.1"/>
</dbReference>
<keyword evidence="1" id="KW-1133">Transmembrane helix</keyword>